<organism evidence="2 3">
    <name type="scientific">Echinostoma caproni</name>
    <dbReference type="NCBI Taxonomy" id="27848"/>
    <lineage>
        <taxon>Eukaryota</taxon>
        <taxon>Metazoa</taxon>
        <taxon>Spiralia</taxon>
        <taxon>Lophotrochozoa</taxon>
        <taxon>Platyhelminthes</taxon>
        <taxon>Trematoda</taxon>
        <taxon>Digenea</taxon>
        <taxon>Plagiorchiida</taxon>
        <taxon>Echinostomata</taxon>
        <taxon>Echinostomatoidea</taxon>
        <taxon>Echinostomatidae</taxon>
        <taxon>Echinostoma</taxon>
    </lineage>
</organism>
<name>A0A3P8GES2_9TREM</name>
<dbReference type="CDD" id="cd12885">
    <property type="entry name" value="SPRY_RanBP_like"/>
    <property type="match status" value="1"/>
</dbReference>
<feature type="domain" description="B30.2/SPRY" evidence="1">
    <location>
        <begin position="1"/>
        <end position="130"/>
    </location>
</feature>
<dbReference type="InterPro" id="IPR043136">
    <property type="entry name" value="B30.2/SPRY_sf"/>
</dbReference>
<accession>A0A3P8GES2</accession>
<gene>
    <name evidence="2" type="ORF">ECPE_LOCUS7493</name>
</gene>
<dbReference type="Pfam" id="PF00622">
    <property type="entry name" value="SPRY"/>
    <property type="match status" value="1"/>
</dbReference>
<dbReference type="InterPro" id="IPR003877">
    <property type="entry name" value="SPRY_dom"/>
</dbReference>
<dbReference type="Proteomes" id="UP000272942">
    <property type="component" value="Unassembled WGS sequence"/>
</dbReference>
<keyword evidence="3" id="KW-1185">Reference proteome</keyword>
<evidence type="ECO:0000313" key="3">
    <source>
        <dbReference type="Proteomes" id="UP000272942"/>
    </source>
</evidence>
<dbReference type="PROSITE" id="PS50188">
    <property type="entry name" value="B302_SPRY"/>
    <property type="match status" value="1"/>
</dbReference>
<protein>
    <recommendedName>
        <fullName evidence="1">B30.2/SPRY domain-containing protein</fullName>
    </recommendedName>
</protein>
<dbReference type="EMBL" id="UZAN01044678">
    <property type="protein sequence ID" value="VDP81251.1"/>
    <property type="molecule type" value="Genomic_DNA"/>
</dbReference>
<sequence length="130" mass="14567">MIFLQVFLKQHSLHLGCLDDRIWKCMKNCDVNAVDRWDFYNNGAFYHGAKELPAAGPPFGESDVIGCGVNFVTNSVFFTKNGVFMGPISTGKKLVSISSEALCALNFHLINDYRSKMINVVIICLSTRRK</sequence>
<dbReference type="Gene3D" id="2.60.120.920">
    <property type="match status" value="1"/>
</dbReference>
<evidence type="ECO:0000259" key="1">
    <source>
        <dbReference type="PROSITE" id="PS50188"/>
    </source>
</evidence>
<proteinExistence type="predicted"/>
<reference evidence="2 3" key="1">
    <citation type="submission" date="2018-11" db="EMBL/GenBank/DDBJ databases">
        <authorList>
            <consortium name="Pathogen Informatics"/>
        </authorList>
    </citation>
    <scope>NUCLEOTIDE SEQUENCE [LARGE SCALE GENOMIC DNA]</scope>
    <source>
        <strain evidence="2 3">Egypt</strain>
    </source>
</reference>
<dbReference type="OrthoDB" id="6284078at2759"/>
<evidence type="ECO:0000313" key="2">
    <source>
        <dbReference type="EMBL" id="VDP81251.1"/>
    </source>
</evidence>
<dbReference type="InterPro" id="IPR044736">
    <property type="entry name" value="Gid1/RanBPM/SPLA_SPRY"/>
</dbReference>
<dbReference type="InterPro" id="IPR001870">
    <property type="entry name" value="B30.2/SPRY"/>
</dbReference>
<dbReference type="InterPro" id="IPR013320">
    <property type="entry name" value="ConA-like_dom_sf"/>
</dbReference>
<dbReference type="AlphaFoldDB" id="A0A3P8GES2"/>
<dbReference type="SUPFAM" id="SSF49899">
    <property type="entry name" value="Concanavalin A-like lectins/glucanases"/>
    <property type="match status" value="1"/>
</dbReference>